<name>A0A2V1E4V3_9PLEO</name>
<feature type="compositionally biased region" description="Low complexity" evidence="2">
    <location>
        <begin position="50"/>
        <end position="67"/>
    </location>
</feature>
<feature type="coiled-coil region" evidence="1">
    <location>
        <begin position="140"/>
        <end position="167"/>
    </location>
</feature>
<evidence type="ECO:0000256" key="1">
    <source>
        <dbReference type="SAM" id="Coils"/>
    </source>
</evidence>
<reference evidence="3 4" key="1">
    <citation type="journal article" date="2018" name="Sci. Rep.">
        <title>Comparative genomics provides insights into the lifestyle and reveals functional heterogeneity of dark septate endophytic fungi.</title>
        <authorList>
            <person name="Knapp D.G."/>
            <person name="Nemeth J.B."/>
            <person name="Barry K."/>
            <person name="Hainaut M."/>
            <person name="Henrissat B."/>
            <person name="Johnson J."/>
            <person name="Kuo A."/>
            <person name="Lim J.H.P."/>
            <person name="Lipzen A."/>
            <person name="Nolan M."/>
            <person name="Ohm R.A."/>
            <person name="Tamas L."/>
            <person name="Grigoriev I.V."/>
            <person name="Spatafora J.W."/>
            <person name="Nagy L.G."/>
            <person name="Kovacs G.M."/>
        </authorList>
    </citation>
    <scope>NUCLEOTIDE SEQUENCE [LARGE SCALE GENOMIC DNA]</scope>
    <source>
        <strain evidence="3 4">DSE2036</strain>
    </source>
</reference>
<evidence type="ECO:0000256" key="2">
    <source>
        <dbReference type="SAM" id="MobiDB-lite"/>
    </source>
</evidence>
<evidence type="ECO:0000313" key="4">
    <source>
        <dbReference type="Proteomes" id="UP000244855"/>
    </source>
</evidence>
<feature type="region of interest" description="Disordered" evidence="2">
    <location>
        <begin position="22"/>
        <end position="67"/>
    </location>
</feature>
<dbReference type="InterPro" id="IPR032675">
    <property type="entry name" value="LRR_dom_sf"/>
</dbReference>
<protein>
    <recommendedName>
        <fullName evidence="5">F-box domain-containing protein</fullName>
    </recommendedName>
</protein>
<dbReference type="OrthoDB" id="3797797at2759"/>
<gene>
    <name evidence="3" type="ORF">DM02DRAFT_610589</name>
</gene>
<organism evidence="3 4">
    <name type="scientific">Periconia macrospinosa</name>
    <dbReference type="NCBI Taxonomy" id="97972"/>
    <lineage>
        <taxon>Eukaryota</taxon>
        <taxon>Fungi</taxon>
        <taxon>Dikarya</taxon>
        <taxon>Ascomycota</taxon>
        <taxon>Pezizomycotina</taxon>
        <taxon>Dothideomycetes</taxon>
        <taxon>Pleosporomycetidae</taxon>
        <taxon>Pleosporales</taxon>
        <taxon>Massarineae</taxon>
        <taxon>Periconiaceae</taxon>
        <taxon>Periconia</taxon>
    </lineage>
</organism>
<dbReference type="EMBL" id="KZ805313">
    <property type="protein sequence ID" value="PVI05608.1"/>
    <property type="molecule type" value="Genomic_DNA"/>
</dbReference>
<dbReference type="AlphaFoldDB" id="A0A2V1E4V3"/>
<keyword evidence="4" id="KW-1185">Reference proteome</keyword>
<feature type="region of interest" description="Disordered" evidence="2">
    <location>
        <begin position="93"/>
        <end position="120"/>
    </location>
</feature>
<evidence type="ECO:0008006" key="5">
    <source>
        <dbReference type="Google" id="ProtNLM"/>
    </source>
</evidence>
<proteinExistence type="predicted"/>
<evidence type="ECO:0000313" key="3">
    <source>
        <dbReference type="EMBL" id="PVI05608.1"/>
    </source>
</evidence>
<sequence>MPPIRTAKKNTKGATTLAAFGFTRVSSKTQPGPVVEPLPLHPSSVSPKNSATPIPSKNSSSSSSSSQTSASSIVNVILSPILALSSVFASSITSSGNPVSPTVQTDTPHVKTETPEVEMEVPEVEMDTPEVEMDTPEVKIETTEVKIETTEVKMETVEAKMETVEAKMPAPAAPIPVQKKKVPKPLQKGVKSAVFEDERYDWVDRYHYQIGTSTRNITFRCNFKMTDEHIDDILSLGPKVTEKLWNFTFYSDDTSYNARSGMTAVTDKALVRLAQACPKLRKVTLQDAATGAEGHVSFLKYCPGITYYEFLGGWFDIEALKEIEKHPEWAPKLKKLRISDGVSIDFLRAMSKTRPALPIQVVTREQVKKYGDWEYEVYHDVYRNGRKKANIPWQGY</sequence>
<accession>A0A2V1E4V3</accession>
<dbReference type="Proteomes" id="UP000244855">
    <property type="component" value="Unassembled WGS sequence"/>
</dbReference>
<dbReference type="Gene3D" id="3.80.10.10">
    <property type="entry name" value="Ribonuclease Inhibitor"/>
    <property type="match status" value="1"/>
</dbReference>
<keyword evidence="1" id="KW-0175">Coiled coil</keyword>
<dbReference type="STRING" id="97972.A0A2V1E4V3"/>
<feature type="compositionally biased region" description="Polar residues" evidence="2">
    <location>
        <begin position="93"/>
        <end position="107"/>
    </location>
</feature>